<dbReference type="GO" id="GO:0016887">
    <property type="term" value="F:ATP hydrolysis activity"/>
    <property type="evidence" value="ECO:0007669"/>
    <property type="project" value="InterPro"/>
</dbReference>
<protein>
    <submittedName>
        <fullName evidence="10">Amino acid ABC transporter ATP-binding protein</fullName>
    </submittedName>
</protein>
<dbReference type="InterPro" id="IPR017871">
    <property type="entry name" value="ABC_transporter-like_CS"/>
</dbReference>
<evidence type="ECO:0000256" key="1">
    <source>
        <dbReference type="ARBA" id="ARBA00004202"/>
    </source>
</evidence>
<evidence type="ECO:0000259" key="9">
    <source>
        <dbReference type="PROSITE" id="PS50893"/>
    </source>
</evidence>
<dbReference type="EMBL" id="QYBB01000053">
    <property type="protein sequence ID" value="RYC29425.1"/>
    <property type="molecule type" value="Genomic_DNA"/>
</dbReference>
<dbReference type="GO" id="GO:0005524">
    <property type="term" value="F:ATP binding"/>
    <property type="evidence" value="ECO:0007669"/>
    <property type="project" value="UniProtKB-KW"/>
</dbReference>
<evidence type="ECO:0000256" key="5">
    <source>
        <dbReference type="ARBA" id="ARBA00022741"/>
    </source>
</evidence>
<dbReference type="Gene3D" id="3.40.50.300">
    <property type="entry name" value="P-loop containing nucleotide triphosphate hydrolases"/>
    <property type="match status" value="1"/>
</dbReference>
<gene>
    <name evidence="10" type="ORF">D3273_24070</name>
</gene>
<comment type="caution">
    <text evidence="10">The sequence shown here is derived from an EMBL/GenBank/DDBJ whole genome shotgun (WGS) entry which is preliminary data.</text>
</comment>
<dbReference type="RefSeq" id="WP_129229510.1">
    <property type="nucleotide sequence ID" value="NZ_QYBB01000053.1"/>
</dbReference>
<comment type="subcellular location">
    <subcellularLocation>
        <location evidence="1">Cell membrane</location>
        <topology evidence="1">Peripheral membrane protein</topology>
    </subcellularLocation>
</comment>
<keyword evidence="3" id="KW-0813">Transport</keyword>
<name>A0A4Q2U3U2_9HYPH</name>
<dbReference type="Proteomes" id="UP000290759">
    <property type="component" value="Unassembled WGS sequence"/>
</dbReference>
<dbReference type="InterPro" id="IPR050086">
    <property type="entry name" value="MetN_ABC_transporter-like"/>
</dbReference>
<evidence type="ECO:0000256" key="2">
    <source>
        <dbReference type="ARBA" id="ARBA00005417"/>
    </source>
</evidence>
<keyword evidence="4" id="KW-1003">Cell membrane</keyword>
<evidence type="ECO:0000256" key="8">
    <source>
        <dbReference type="ARBA" id="ARBA00023136"/>
    </source>
</evidence>
<dbReference type="InterPro" id="IPR003439">
    <property type="entry name" value="ABC_transporter-like_ATP-bd"/>
</dbReference>
<keyword evidence="11" id="KW-1185">Reference proteome</keyword>
<dbReference type="AlphaFoldDB" id="A0A4Q2U3U2"/>
<keyword evidence="5" id="KW-0547">Nucleotide-binding</keyword>
<keyword evidence="7" id="KW-0029">Amino-acid transport</keyword>
<evidence type="ECO:0000256" key="3">
    <source>
        <dbReference type="ARBA" id="ARBA00022448"/>
    </source>
</evidence>
<dbReference type="SMART" id="SM00382">
    <property type="entry name" value="AAA"/>
    <property type="match status" value="1"/>
</dbReference>
<evidence type="ECO:0000313" key="10">
    <source>
        <dbReference type="EMBL" id="RYC29425.1"/>
    </source>
</evidence>
<dbReference type="InterPro" id="IPR027417">
    <property type="entry name" value="P-loop_NTPase"/>
</dbReference>
<feature type="domain" description="ABC transporter" evidence="9">
    <location>
        <begin position="4"/>
        <end position="238"/>
    </location>
</feature>
<accession>A0A4Q2U3U2</accession>
<dbReference type="OrthoDB" id="9802264at2"/>
<dbReference type="PANTHER" id="PTHR43166:SF9">
    <property type="entry name" value="GLUTAMATE_ASPARTATE IMPORT ATP-BINDING PROTEIN GLTL"/>
    <property type="match status" value="1"/>
</dbReference>
<dbReference type="CDD" id="cd03262">
    <property type="entry name" value="ABC_HisP_GlnQ"/>
    <property type="match status" value="1"/>
</dbReference>
<keyword evidence="8" id="KW-0472">Membrane</keyword>
<dbReference type="InterPro" id="IPR003593">
    <property type="entry name" value="AAA+_ATPase"/>
</dbReference>
<dbReference type="GO" id="GO:0005886">
    <property type="term" value="C:plasma membrane"/>
    <property type="evidence" value="ECO:0007669"/>
    <property type="project" value="UniProtKB-SubCell"/>
</dbReference>
<dbReference type="PANTHER" id="PTHR43166">
    <property type="entry name" value="AMINO ACID IMPORT ATP-BINDING PROTEIN"/>
    <property type="match status" value="1"/>
</dbReference>
<organism evidence="10 11">
    <name type="scientific">Lichenibacterium minor</name>
    <dbReference type="NCBI Taxonomy" id="2316528"/>
    <lineage>
        <taxon>Bacteria</taxon>
        <taxon>Pseudomonadati</taxon>
        <taxon>Pseudomonadota</taxon>
        <taxon>Alphaproteobacteria</taxon>
        <taxon>Hyphomicrobiales</taxon>
        <taxon>Lichenihabitantaceae</taxon>
        <taxon>Lichenibacterium</taxon>
    </lineage>
</organism>
<evidence type="ECO:0000256" key="6">
    <source>
        <dbReference type="ARBA" id="ARBA00022840"/>
    </source>
</evidence>
<comment type="similarity">
    <text evidence="2">Belongs to the ABC transporter superfamily.</text>
</comment>
<evidence type="ECO:0000256" key="7">
    <source>
        <dbReference type="ARBA" id="ARBA00022970"/>
    </source>
</evidence>
<dbReference type="PROSITE" id="PS50893">
    <property type="entry name" value="ABC_TRANSPORTER_2"/>
    <property type="match status" value="1"/>
</dbReference>
<reference evidence="10 11" key="1">
    <citation type="submission" date="2018-12" db="EMBL/GenBank/DDBJ databases">
        <authorList>
            <person name="Grouzdev D.S."/>
            <person name="Krutkina M.S."/>
        </authorList>
    </citation>
    <scope>NUCLEOTIDE SEQUENCE [LARGE SCALE GENOMIC DNA]</scope>
    <source>
        <strain evidence="10 11">RmlP026</strain>
    </source>
</reference>
<dbReference type="GO" id="GO:0015424">
    <property type="term" value="F:ABC-type amino acid transporter activity"/>
    <property type="evidence" value="ECO:0007669"/>
    <property type="project" value="InterPro"/>
</dbReference>
<evidence type="ECO:0000256" key="4">
    <source>
        <dbReference type="ARBA" id="ARBA00022475"/>
    </source>
</evidence>
<dbReference type="SUPFAM" id="SSF52540">
    <property type="entry name" value="P-loop containing nucleoside triphosphate hydrolases"/>
    <property type="match status" value="1"/>
</dbReference>
<dbReference type="Pfam" id="PF00005">
    <property type="entry name" value="ABC_tran"/>
    <property type="match status" value="1"/>
</dbReference>
<dbReference type="PIRSF" id="PIRSF039085">
    <property type="entry name" value="ABC_ATPase_HisP"/>
    <property type="match status" value="1"/>
</dbReference>
<sequence>MPEVVVDGVHKSFGIVEVLKGISMTVERGEVTALIGRSGSGKSTLLRCMNGLESIQKGSITIADHAVGPDRAKLRALRRDVGIVFQSYNLFPHLSVGDNIMLAPRIVKKLGRGEARAIAGEVLALVGLSDKVESYPDELSGGQQQRVAIARSLAMRPRVMLFDEVTSALDPELTGEVLAVMEKLARDGMTMLLVTHEMGFARRVASTTVFMHKGRIHESGPSRQLFDRPQTPEMAQFIRSDVK</sequence>
<keyword evidence="6 10" id="KW-0067">ATP-binding</keyword>
<reference evidence="10 11" key="2">
    <citation type="submission" date="2019-02" db="EMBL/GenBank/DDBJ databases">
        <title>'Lichenibacterium ramalinii' gen. nov. sp. nov., 'Lichenibacterium minor' gen. nov. sp. nov.</title>
        <authorList>
            <person name="Pankratov T."/>
        </authorList>
    </citation>
    <scope>NUCLEOTIDE SEQUENCE [LARGE SCALE GENOMIC DNA]</scope>
    <source>
        <strain evidence="10 11">RmlP026</strain>
    </source>
</reference>
<dbReference type="PROSITE" id="PS00211">
    <property type="entry name" value="ABC_TRANSPORTER_1"/>
    <property type="match status" value="1"/>
</dbReference>
<proteinExistence type="inferred from homology"/>
<dbReference type="InterPro" id="IPR030679">
    <property type="entry name" value="ABC_ATPase_HisP-typ"/>
</dbReference>
<evidence type="ECO:0000313" key="11">
    <source>
        <dbReference type="Proteomes" id="UP000290759"/>
    </source>
</evidence>